<accession>A0A0R0DY50</accession>
<proteinExistence type="predicted"/>
<reference evidence="1 2" key="1">
    <citation type="submission" date="2015-05" db="EMBL/GenBank/DDBJ databases">
        <title>Genome sequencing and analysis of members of genus Stenotrophomonas.</title>
        <authorList>
            <person name="Patil P.P."/>
            <person name="Midha S."/>
            <person name="Patil P.B."/>
        </authorList>
    </citation>
    <scope>NUCLEOTIDE SEQUENCE [LARGE SCALE GENOMIC DNA]</scope>
    <source>
        <strain evidence="1 2">JCM 16244</strain>
    </source>
</reference>
<dbReference type="AlphaFoldDB" id="A0A0R0DY50"/>
<dbReference type="EMBL" id="LDJP01000034">
    <property type="protein sequence ID" value="KRG86565.1"/>
    <property type="molecule type" value="Genomic_DNA"/>
</dbReference>
<evidence type="ECO:0000313" key="2">
    <source>
        <dbReference type="Proteomes" id="UP000050940"/>
    </source>
</evidence>
<organism evidence="1 2">
    <name type="scientific">Stenotrophomonas daejeonensis</name>
    <dbReference type="NCBI Taxonomy" id="659018"/>
    <lineage>
        <taxon>Bacteria</taxon>
        <taxon>Pseudomonadati</taxon>
        <taxon>Pseudomonadota</taxon>
        <taxon>Gammaproteobacteria</taxon>
        <taxon>Lysobacterales</taxon>
        <taxon>Lysobacteraceae</taxon>
        <taxon>Stenotrophomonas</taxon>
    </lineage>
</organism>
<sequence length="140" mass="14768">MSSMRAGCWHAGSIGSRSRRQGRRIQVSTLAGRFARDGIVVINVMVSQSEVALQDAYQLLDRSGLLRRRGFPGPRGRDVTGDDLDAEAVAIGGVALGIGTGRFHAADGLDRSGSPFRLAGTCVFKLALVPGDEGALHFSS</sequence>
<keyword evidence="2" id="KW-1185">Reference proteome</keyword>
<protein>
    <submittedName>
        <fullName evidence="1">Uncharacterized protein</fullName>
    </submittedName>
</protein>
<evidence type="ECO:0000313" key="1">
    <source>
        <dbReference type="EMBL" id="KRG86565.1"/>
    </source>
</evidence>
<dbReference type="Proteomes" id="UP000050940">
    <property type="component" value="Unassembled WGS sequence"/>
</dbReference>
<comment type="caution">
    <text evidence="1">The sequence shown here is derived from an EMBL/GenBank/DDBJ whole genome shotgun (WGS) entry which is preliminary data.</text>
</comment>
<name>A0A0R0DY50_9GAMM</name>
<gene>
    <name evidence="1" type="ORF">ABB34_06470</name>
</gene>